<dbReference type="GO" id="GO:0071555">
    <property type="term" value="P:cell wall organization"/>
    <property type="evidence" value="ECO:0007669"/>
    <property type="project" value="UniProtKB-KW"/>
</dbReference>
<keyword evidence="7 9" id="KW-0131">Cell cycle</keyword>
<keyword evidence="2 9" id="KW-0132">Cell division</keyword>
<keyword evidence="4 9" id="KW-0067">ATP-binding</keyword>
<keyword evidence="6 9" id="KW-0573">Peptidoglycan synthesis</keyword>
<comment type="similarity">
    <text evidence="9">Belongs to the MurCDEF family. Mpl subfamily.</text>
</comment>
<dbReference type="AlphaFoldDB" id="A0A1Y1SHQ4"/>
<dbReference type="HAMAP" id="MF_02020">
    <property type="entry name" value="Mpl"/>
    <property type="match status" value="1"/>
</dbReference>
<dbReference type="Pfam" id="PF01225">
    <property type="entry name" value="Mur_ligase"/>
    <property type="match status" value="1"/>
</dbReference>
<keyword evidence="9" id="KW-0460">Magnesium</keyword>
<dbReference type="STRING" id="1317117.ATO7_04840"/>
<feature type="binding site" evidence="9">
    <location>
        <begin position="110"/>
        <end position="116"/>
    </location>
    <ligand>
        <name>ATP</name>
        <dbReference type="ChEBI" id="CHEBI:30616"/>
    </ligand>
</feature>
<comment type="pathway">
    <text evidence="9">Cell wall biogenesis; peptidoglycan recycling.</text>
</comment>
<evidence type="ECO:0000313" key="14">
    <source>
        <dbReference type="Proteomes" id="UP000192342"/>
    </source>
</evidence>
<dbReference type="SUPFAM" id="SSF51984">
    <property type="entry name" value="MurCD N-terminal domain"/>
    <property type="match status" value="1"/>
</dbReference>
<comment type="function">
    <text evidence="9">Reutilizes the intact tripeptide L-alanyl-gamma-D-glutamyl-meso-diaminopimelate by linking it to UDP-N-acetylmuramate.</text>
</comment>
<keyword evidence="1 9" id="KW-0436">Ligase</keyword>
<dbReference type="Gene3D" id="3.90.190.20">
    <property type="entry name" value="Mur ligase, C-terminal domain"/>
    <property type="match status" value="1"/>
</dbReference>
<gene>
    <name evidence="9" type="primary">mpl</name>
    <name evidence="13" type="ORF">ATO7_04840</name>
</gene>
<evidence type="ECO:0000256" key="3">
    <source>
        <dbReference type="ARBA" id="ARBA00022741"/>
    </source>
</evidence>
<dbReference type="UniPathway" id="UPA00544"/>
<dbReference type="InterPro" id="IPR004101">
    <property type="entry name" value="Mur_ligase_C"/>
</dbReference>
<evidence type="ECO:0000259" key="10">
    <source>
        <dbReference type="Pfam" id="PF01225"/>
    </source>
</evidence>
<dbReference type="InterPro" id="IPR050061">
    <property type="entry name" value="MurCDEF_pg_biosynth"/>
</dbReference>
<dbReference type="InterPro" id="IPR000713">
    <property type="entry name" value="Mur_ligase_N"/>
</dbReference>
<comment type="catalytic activity">
    <reaction evidence="9">
        <text>UDP-N-acetyl-alpha-D-muramate + L-alanyl-gamma-D-glutamyl-meso-2,6-diaminopimelate + ATP = UDP-N-acetyl-alpha-D-muramoyl-L-alanyl-gamma-D-glutamyl-meso-2,6-diaminopimelate + ADP + phosphate + H(+)</text>
        <dbReference type="Rhea" id="RHEA:29563"/>
        <dbReference type="ChEBI" id="CHEBI:15378"/>
        <dbReference type="ChEBI" id="CHEBI:30616"/>
        <dbReference type="ChEBI" id="CHEBI:43474"/>
        <dbReference type="ChEBI" id="CHEBI:61401"/>
        <dbReference type="ChEBI" id="CHEBI:70757"/>
        <dbReference type="ChEBI" id="CHEBI:83905"/>
        <dbReference type="ChEBI" id="CHEBI:456216"/>
        <dbReference type="EC" id="6.3.2.45"/>
    </reaction>
</comment>
<dbReference type="SUPFAM" id="SSF53623">
    <property type="entry name" value="MurD-like peptide ligases, catalytic domain"/>
    <property type="match status" value="1"/>
</dbReference>
<dbReference type="InterPro" id="IPR013221">
    <property type="entry name" value="Mur_ligase_cen"/>
</dbReference>
<evidence type="ECO:0000256" key="8">
    <source>
        <dbReference type="ARBA" id="ARBA00023316"/>
    </source>
</evidence>
<dbReference type="GO" id="GO:0009254">
    <property type="term" value="P:peptidoglycan turnover"/>
    <property type="evidence" value="ECO:0007669"/>
    <property type="project" value="UniProtKB-UniRule"/>
</dbReference>
<dbReference type="GO" id="GO:0106418">
    <property type="term" value="F:UDP-N-acetylmuramate-L-alanyl-gamma-D-glutamyl-meso-2,6-diaminoheptanedioate ligase activity"/>
    <property type="evidence" value="ECO:0007669"/>
    <property type="project" value="UniProtKB-EC"/>
</dbReference>
<feature type="domain" description="Mur ligase central" evidence="12">
    <location>
        <begin position="108"/>
        <end position="291"/>
    </location>
</feature>
<keyword evidence="14" id="KW-1185">Reference proteome</keyword>
<evidence type="ECO:0000256" key="2">
    <source>
        <dbReference type="ARBA" id="ARBA00022618"/>
    </source>
</evidence>
<dbReference type="NCBIfam" id="TIGR01081">
    <property type="entry name" value="mpl"/>
    <property type="match status" value="1"/>
</dbReference>
<dbReference type="GO" id="GO:0051301">
    <property type="term" value="P:cell division"/>
    <property type="evidence" value="ECO:0007669"/>
    <property type="project" value="UniProtKB-KW"/>
</dbReference>
<dbReference type="InterPro" id="IPR036565">
    <property type="entry name" value="Mur-like_cat_sf"/>
</dbReference>
<feature type="domain" description="Mur ligase N-terminal catalytic" evidence="10">
    <location>
        <begin position="2"/>
        <end position="101"/>
    </location>
</feature>
<dbReference type="InterPro" id="IPR005757">
    <property type="entry name" value="Mpl"/>
</dbReference>
<keyword evidence="8 9" id="KW-0961">Cell wall biogenesis/degradation</keyword>
<dbReference type="EC" id="6.3.2.45" evidence="9"/>
<evidence type="ECO:0000259" key="11">
    <source>
        <dbReference type="Pfam" id="PF02875"/>
    </source>
</evidence>
<keyword evidence="3 9" id="KW-0547">Nucleotide-binding</keyword>
<dbReference type="Pfam" id="PF02875">
    <property type="entry name" value="Mur_ligase_C"/>
    <property type="match status" value="1"/>
</dbReference>
<evidence type="ECO:0000256" key="6">
    <source>
        <dbReference type="ARBA" id="ARBA00022984"/>
    </source>
</evidence>
<dbReference type="Gene3D" id="3.40.50.720">
    <property type="entry name" value="NAD(P)-binding Rossmann-like Domain"/>
    <property type="match status" value="1"/>
</dbReference>
<dbReference type="EMBL" id="AQQV01000001">
    <property type="protein sequence ID" value="ORE89177.1"/>
    <property type="molecule type" value="Genomic_DNA"/>
</dbReference>
<evidence type="ECO:0000259" key="12">
    <source>
        <dbReference type="Pfam" id="PF08245"/>
    </source>
</evidence>
<evidence type="ECO:0000256" key="5">
    <source>
        <dbReference type="ARBA" id="ARBA00022960"/>
    </source>
</evidence>
<evidence type="ECO:0000313" key="13">
    <source>
        <dbReference type="EMBL" id="ORE89177.1"/>
    </source>
</evidence>
<comment type="cofactor">
    <cofactor evidence="9">
        <name>Mg(2+)</name>
        <dbReference type="ChEBI" id="CHEBI:18420"/>
    </cofactor>
</comment>
<dbReference type="InterPro" id="IPR036615">
    <property type="entry name" value="Mur_ligase_C_dom_sf"/>
</dbReference>
<dbReference type="PANTHER" id="PTHR43445">
    <property type="entry name" value="UDP-N-ACETYLMURAMATE--L-ALANINE LIGASE-RELATED"/>
    <property type="match status" value="1"/>
</dbReference>
<evidence type="ECO:0000256" key="1">
    <source>
        <dbReference type="ARBA" id="ARBA00022598"/>
    </source>
</evidence>
<protein>
    <recommendedName>
        <fullName evidence="9">UDP-N-acetylmuramate--L-alanyl-gamma-D-glutamyl-meso-2,6-diaminoheptandioate ligase</fullName>
        <ecNumber evidence="9">6.3.2.45</ecNumber>
    </recommendedName>
    <alternativeName>
        <fullName evidence="9">Murein peptide ligase</fullName>
    </alternativeName>
    <alternativeName>
        <fullName evidence="9">UDP-N-acetylmuramate:L-alanyl-gamma-D-glutamyl-meso-diaminopimelate ligase</fullName>
    </alternativeName>
</protein>
<dbReference type="SUPFAM" id="SSF53244">
    <property type="entry name" value="MurD-like peptide ligases, peptide-binding domain"/>
    <property type="match status" value="1"/>
</dbReference>
<dbReference type="GO" id="GO:0005524">
    <property type="term" value="F:ATP binding"/>
    <property type="evidence" value="ECO:0007669"/>
    <property type="project" value="UniProtKB-UniRule"/>
</dbReference>
<comment type="caution">
    <text evidence="13">The sequence shown here is derived from an EMBL/GenBank/DDBJ whole genome shotgun (WGS) entry which is preliminary data.</text>
</comment>
<accession>A0A1Y1SHQ4</accession>
<dbReference type="OrthoDB" id="9804126at2"/>
<dbReference type="Proteomes" id="UP000192342">
    <property type="component" value="Unassembled WGS sequence"/>
</dbReference>
<dbReference type="GO" id="GO:0009252">
    <property type="term" value="P:peptidoglycan biosynthetic process"/>
    <property type="evidence" value="ECO:0007669"/>
    <property type="project" value="UniProtKB-UniRule"/>
</dbReference>
<keyword evidence="5 9" id="KW-0133">Cell shape</keyword>
<name>A0A1Y1SHQ4_9GAMM</name>
<reference evidence="13 14" key="1">
    <citation type="submission" date="2013-04" db="EMBL/GenBank/DDBJ databases">
        <title>Oceanococcus atlanticus 22II-S10r2 Genome Sequencing.</title>
        <authorList>
            <person name="Lai Q."/>
            <person name="Li G."/>
            <person name="Shao Z."/>
        </authorList>
    </citation>
    <scope>NUCLEOTIDE SEQUENCE [LARGE SCALE GENOMIC DNA]</scope>
    <source>
        <strain evidence="13 14">22II-S10r2</strain>
    </source>
</reference>
<evidence type="ECO:0000256" key="9">
    <source>
        <dbReference type="HAMAP-Rule" id="MF_02020"/>
    </source>
</evidence>
<organism evidence="13 14">
    <name type="scientific">Oceanococcus atlanticus</name>
    <dbReference type="NCBI Taxonomy" id="1317117"/>
    <lineage>
        <taxon>Bacteria</taxon>
        <taxon>Pseudomonadati</taxon>
        <taxon>Pseudomonadota</taxon>
        <taxon>Gammaproteobacteria</taxon>
        <taxon>Chromatiales</taxon>
        <taxon>Oceanococcaceae</taxon>
        <taxon>Oceanococcus</taxon>
    </lineage>
</organism>
<sequence>MHIHILGICGTFMAGIAALAREAGYRVTGSDAGAWPPMSTQLEALGIEVMQGYSAEHLEPAPDMVVVGNVISRGNPAIEHVLDRGLPYVSGPQWLAEHLLRDRWVLAVAGTHGKTTTSSMLAWILEDAKLDPGFLIGGLPGNFPVSARMGSAPFFVIEADEYDTAFFDKRSKFVHYRPRTAILNNLEFDHADIFEDLSAIERQFHHLVRTIPASGQIIAPAQDAALQRVLQQGCWSQTQFTGAADGWQVLALAADWSAFRIVHAGETVAEVHWSVRGEHNAHNALMACLAARHAGVTPAISAEALGRFEGVARRLDLKGEIDGIRIYDDFAHHPTAIEKTIAAIPPAARSGRLIVALEPRSNSMRAGAHAAALGPSLAGADSIHVLARPELPWDTARLHEVLGDKLRTHADVSSLSAALCQDARPGDVIVLMSNGSFDGLPASLPTALKKARHA</sequence>
<proteinExistence type="inferred from homology"/>
<dbReference type="GO" id="GO:0008360">
    <property type="term" value="P:regulation of cell shape"/>
    <property type="evidence" value="ECO:0007669"/>
    <property type="project" value="UniProtKB-KW"/>
</dbReference>
<dbReference type="RefSeq" id="WP_083560052.1">
    <property type="nucleotide sequence ID" value="NZ_AQQV01000001.1"/>
</dbReference>
<evidence type="ECO:0000256" key="4">
    <source>
        <dbReference type="ARBA" id="ARBA00022840"/>
    </source>
</evidence>
<feature type="domain" description="Mur ligase C-terminal" evidence="11">
    <location>
        <begin position="313"/>
        <end position="435"/>
    </location>
</feature>
<dbReference type="Gene3D" id="3.40.1190.10">
    <property type="entry name" value="Mur-like, catalytic domain"/>
    <property type="match status" value="1"/>
</dbReference>
<evidence type="ECO:0000256" key="7">
    <source>
        <dbReference type="ARBA" id="ARBA00023306"/>
    </source>
</evidence>
<dbReference type="PANTHER" id="PTHR43445:SF5">
    <property type="entry name" value="UDP-N-ACETYLMURAMATE--L-ALANYL-GAMMA-D-GLUTAMYL-MESO-2,6-DIAMINOHEPTANDIOATE LIGASE"/>
    <property type="match status" value="1"/>
</dbReference>
<dbReference type="Pfam" id="PF08245">
    <property type="entry name" value="Mur_ligase_M"/>
    <property type="match status" value="1"/>
</dbReference>